<feature type="region of interest" description="Disordered" evidence="1">
    <location>
        <begin position="267"/>
        <end position="296"/>
    </location>
</feature>
<organism evidence="3">
    <name type="scientific">Chromera velia CCMP2878</name>
    <dbReference type="NCBI Taxonomy" id="1169474"/>
    <lineage>
        <taxon>Eukaryota</taxon>
        <taxon>Sar</taxon>
        <taxon>Alveolata</taxon>
        <taxon>Colpodellida</taxon>
        <taxon>Chromeraceae</taxon>
        <taxon>Chromera</taxon>
    </lineage>
</organism>
<feature type="chain" id="PRO_5005508373" evidence="2">
    <location>
        <begin position="31"/>
        <end position="551"/>
    </location>
</feature>
<sequence>MRGTSVTIAFWGLKLLPLLLLAVFVLPVSSLSQSEREALSLHRQLRQKETEGHLIMRFRERRGQKEEDEQEEVMKEGGQTENFRRGVVEEEEGEEFLRVYGEGIALTLEAFEKVPPDEKEKALSMLWRDGMEASPRERERRHSEPILDTQNLQKELNLFLSRLHMFVFIPPIRKEVLWELELRERQHIMAVEFVATLIAETCLWGSTEEDCDPEKTWRVAMEAMEYHGKGGRGGGGLREFYQDVVDDAKKEVSLVLLSRLRGGKVKGEEGDENEGIRRRTRIEASPSDLLDPSGSSEFSKTARAAEKACRHINRWRGGCKFEYWSRFVTEAAEEWGRFYPFLDSAVAEASEKEGGYFQLVRKGISTWTGDPSCCQEAGKGFKEAQESFVKAFEYRREWQVGGQPAQVKKVWTRLAVFAWEVIAESLRDWSDRLTVGGKVGEGKERNVFFPGGFKVNPLSLEGSPFLSAVWLLRALGEEDQELMRGWMPRGVSRKVEMKVRSATPERHSTDPNGRGSSEERERALFSALIAGVPFAACGSRKKGLVGTLIGA</sequence>
<evidence type="ECO:0000256" key="1">
    <source>
        <dbReference type="SAM" id="MobiDB-lite"/>
    </source>
</evidence>
<accession>A0A0K6S721</accession>
<feature type="signal peptide" evidence="2">
    <location>
        <begin position="1"/>
        <end position="30"/>
    </location>
</feature>
<feature type="compositionally biased region" description="Basic and acidic residues" evidence="1">
    <location>
        <begin position="497"/>
        <end position="509"/>
    </location>
</feature>
<evidence type="ECO:0000313" key="3">
    <source>
        <dbReference type="EMBL" id="CUC09375.1"/>
    </source>
</evidence>
<evidence type="ECO:0000256" key="2">
    <source>
        <dbReference type="SAM" id="SignalP"/>
    </source>
</evidence>
<feature type="compositionally biased region" description="Low complexity" evidence="1">
    <location>
        <begin position="285"/>
        <end position="296"/>
    </location>
</feature>
<keyword evidence="2" id="KW-0732">Signal</keyword>
<name>A0A0K6S721_9ALVE</name>
<dbReference type="EMBL" id="CDMZ01000711">
    <property type="protein sequence ID" value="CUC09375.1"/>
    <property type="molecule type" value="Genomic_DNA"/>
</dbReference>
<dbReference type="AlphaFoldDB" id="A0A0K6S721"/>
<proteinExistence type="predicted"/>
<reference evidence="3" key="1">
    <citation type="submission" date="2014-11" db="EMBL/GenBank/DDBJ databases">
        <title>Molecular phylogeny of cliff fern family Woodsiaceae with morphological implications.</title>
        <authorList>
            <person name="Shao Y.-Z."/>
            <person name="Wei R."/>
            <person name="Zhang X.-C."/>
        </authorList>
    </citation>
    <scope>NUCLEOTIDE SEQUENCE</scope>
</reference>
<protein>
    <submittedName>
        <fullName evidence="3">Uncharacterized protein</fullName>
    </submittedName>
</protein>
<gene>
    <name evidence="3" type="ORF">Cvel_19232.t2.CR1</name>
</gene>
<feature type="region of interest" description="Disordered" evidence="1">
    <location>
        <begin position="497"/>
        <end position="518"/>
    </location>
</feature>
<dbReference type="VEuPathDB" id="CryptoDB:Cvel_19232"/>